<proteinExistence type="predicted"/>
<dbReference type="EMBL" id="LT603033">
    <property type="protein sequence ID" value="SCA80139.1"/>
    <property type="molecule type" value="Genomic_DNA"/>
</dbReference>
<organism evidence="1 2">
    <name type="scientific">Escherichia phage vB_Eco_slurp01</name>
    <dbReference type="NCBI Taxonomy" id="1874688"/>
    <lineage>
        <taxon>Viruses</taxon>
        <taxon>Duplodnaviria</taxon>
        <taxon>Heunggongvirae</taxon>
        <taxon>Uroviricota</taxon>
        <taxon>Caudoviricetes</taxon>
        <taxon>Asteriusvirus</taxon>
        <taxon>Asteriusvirus PBECO4</taxon>
    </lineage>
</organism>
<dbReference type="Proteomes" id="UP000279386">
    <property type="component" value="Segment"/>
</dbReference>
<name>A0A1C3S6I3_9CAUD</name>
<gene>
    <name evidence="1" type="ORF">PSLUR01_00162</name>
</gene>
<reference evidence="1 2" key="1">
    <citation type="submission" date="2016-07" db="EMBL/GenBank/DDBJ databases">
        <authorList>
            <person name="Millard A."/>
        </authorList>
    </citation>
    <scope>NUCLEOTIDE SEQUENCE [LARGE SCALE GENOMIC DNA]</scope>
</reference>
<protein>
    <submittedName>
        <fullName evidence="1">Uncharacterized protein</fullName>
    </submittedName>
</protein>
<evidence type="ECO:0000313" key="2">
    <source>
        <dbReference type="Proteomes" id="UP000279386"/>
    </source>
</evidence>
<accession>A0A1C3S6I3</accession>
<sequence>MHKHKEFYLSYLNSDIVTSNTFSTKIIYNELIKECIKGAINPKDTYDLYYAVLTLVFTK</sequence>
<evidence type="ECO:0000313" key="1">
    <source>
        <dbReference type="EMBL" id="SCA80139.1"/>
    </source>
</evidence>